<protein>
    <submittedName>
        <fullName evidence="5">Cyclic nucleotide-binding domain-containing protein</fullName>
    </submittedName>
</protein>
<accession>A0A915JKJ0</accession>
<name>A0A915JKJ0_ROMCU</name>
<dbReference type="AlphaFoldDB" id="A0A915JKJ0"/>
<dbReference type="Proteomes" id="UP000887565">
    <property type="component" value="Unplaced"/>
</dbReference>
<feature type="compositionally biased region" description="Low complexity" evidence="1">
    <location>
        <begin position="7"/>
        <end position="38"/>
    </location>
</feature>
<feature type="transmembrane region" description="Helical" evidence="2">
    <location>
        <begin position="96"/>
        <end position="116"/>
    </location>
</feature>
<keyword evidence="4" id="KW-1185">Reference proteome</keyword>
<evidence type="ECO:0000313" key="4">
    <source>
        <dbReference type="Proteomes" id="UP000887565"/>
    </source>
</evidence>
<evidence type="ECO:0000256" key="2">
    <source>
        <dbReference type="SAM" id="Phobius"/>
    </source>
</evidence>
<feature type="region of interest" description="Disordered" evidence="1">
    <location>
        <begin position="1"/>
        <end position="47"/>
    </location>
</feature>
<organism evidence="4 5">
    <name type="scientific">Romanomermis culicivorax</name>
    <name type="common">Nematode worm</name>
    <dbReference type="NCBI Taxonomy" id="13658"/>
    <lineage>
        <taxon>Eukaryota</taxon>
        <taxon>Metazoa</taxon>
        <taxon>Ecdysozoa</taxon>
        <taxon>Nematoda</taxon>
        <taxon>Enoplea</taxon>
        <taxon>Dorylaimia</taxon>
        <taxon>Mermithida</taxon>
        <taxon>Mermithoidea</taxon>
        <taxon>Mermithidae</taxon>
        <taxon>Romanomermis</taxon>
    </lineage>
</organism>
<evidence type="ECO:0000259" key="3">
    <source>
        <dbReference type="PROSITE" id="PS50042"/>
    </source>
</evidence>
<dbReference type="InterPro" id="IPR000595">
    <property type="entry name" value="cNMP-bd_dom"/>
</dbReference>
<proteinExistence type="predicted"/>
<dbReference type="InterPro" id="IPR018490">
    <property type="entry name" value="cNMP-bd_dom_sf"/>
</dbReference>
<evidence type="ECO:0000313" key="5">
    <source>
        <dbReference type="WBParaSite" id="nRc.2.0.1.t26709-RA"/>
    </source>
</evidence>
<keyword evidence="2" id="KW-0472">Membrane</keyword>
<dbReference type="WBParaSite" id="nRc.2.0.1.t26709-RA">
    <property type="protein sequence ID" value="nRc.2.0.1.t26709-RA"/>
    <property type="gene ID" value="nRc.2.0.1.g26709"/>
</dbReference>
<dbReference type="PROSITE" id="PS50042">
    <property type="entry name" value="CNMP_BINDING_3"/>
    <property type="match status" value="1"/>
</dbReference>
<feature type="compositionally biased region" description="Basic and acidic residues" evidence="1">
    <location>
        <begin position="635"/>
        <end position="644"/>
    </location>
</feature>
<dbReference type="SUPFAM" id="SSF51206">
    <property type="entry name" value="cAMP-binding domain-like"/>
    <property type="match status" value="1"/>
</dbReference>
<keyword evidence="2" id="KW-0812">Transmembrane</keyword>
<dbReference type="Gene3D" id="2.60.120.10">
    <property type="entry name" value="Jelly Rolls"/>
    <property type="match status" value="1"/>
</dbReference>
<keyword evidence="2" id="KW-1133">Transmembrane helix</keyword>
<dbReference type="CDD" id="cd00038">
    <property type="entry name" value="CAP_ED"/>
    <property type="match status" value="1"/>
</dbReference>
<dbReference type="Pfam" id="PF00027">
    <property type="entry name" value="cNMP_binding"/>
    <property type="match status" value="1"/>
</dbReference>
<sequence length="674" mass="76771">MEVDAATSTTTTIPPTVTSQPPTVQSTAATTTVTHTTSLPPMSPTSASVTTFKQPPYFVFQALKLMMTTTVTTMQFQSRAVRHVEDYQYNAKLGRYYDILMIVLYLLSAGSVLGIAKTSKWRLKSSKAFVHEELSFLATETMNQIFRCANVSSAIFEICYLPFWCFYLAPRVLAGYLQRMVADADRVCFELMHSIILISEHVMEKLQQATSSVVLDSEEIRQKLEAENLDMSSKASTKMINVINSTDRNSNWLIYIKTIQVSQMILCEAMDTIEKDFSTGNIDRDSYKFLQKELREKIEKVNQMTEESIVEPSFAECLENVSWIENSPRKDDIIKFICENSIRKEYEIGQYIVRQGENADGAYFIKRGICRFMIRTHNAKPQPKHLIYAGQFTGEKAFLAAMLNNRRPPFVPPKRSGSIYAETYVVAYFVRAKHALHLLQIDPSISDQFEEEDVLNRCRDFLRQISPFSNYTSPALDNFIRKNWQIFDRNDKTKKISNLLPLLGSSVIVRGQLYFAVRHVNIAATYHAPYGAARHCTAQCVFIYCQILKTLGVWRQSKSTVRNSLFNILTLEKEASCRKTINIDAPKGKFVADGFVRTIESPTALQGPLEPVSVRAAPGLRSFILTYFDDYRMQQAKEKEEQQKQRSKSTVSGDKKSDPKMPISNSNNMEKRST</sequence>
<dbReference type="InterPro" id="IPR014710">
    <property type="entry name" value="RmlC-like_jellyroll"/>
</dbReference>
<evidence type="ECO:0000256" key="1">
    <source>
        <dbReference type="SAM" id="MobiDB-lite"/>
    </source>
</evidence>
<reference evidence="5" key="1">
    <citation type="submission" date="2022-11" db="UniProtKB">
        <authorList>
            <consortium name="WormBaseParasite"/>
        </authorList>
    </citation>
    <scope>IDENTIFICATION</scope>
</reference>
<feature type="region of interest" description="Disordered" evidence="1">
    <location>
        <begin position="635"/>
        <end position="674"/>
    </location>
</feature>
<feature type="domain" description="Cyclic nucleotide-binding" evidence="3">
    <location>
        <begin position="344"/>
        <end position="411"/>
    </location>
</feature>